<dbReference type="PANTHER" id="PTHR10013">
    <property type="entry name" value="GENERAL VESICULAR TRANSPORT FACTOR P115"/>
    <property type="match status" value="1"/>
</dbReference>
<reference evidence="3" key="1">
    <citation type="submission" date="2021-01" db="EMBL/GenBank/DDBJ databases">
        <authorList>
            <person name="Corre E."/>
            <person name="Pelletier E."/>
            <person name="Niang G."/>
            <person name="Scheremetjew M."/>
            <person name="Finn R."/>
            <person name="Kale V."/>
            <person name="Holt S."/>
            <person name="Cochrane G."/>
            <person name="Meng A."/>
            <person name="Brown T."/>
            <person name="Cohen L."/>
        </authorList>
    </citation>
    <scope>NUCLEOTIDE SEQUENCE</scope>
    <source>
        <strain evidence="3">CCCM811</strain>
    </source>
</reference>
<dbReference type="GO" id="GO:0048193">
    <property type="term" value="P:Golgi vesicle transport"/>
    <property type="evidence" value="ECO:0007669"/>
    <property type="project" value="InterPro"/>
</dbReference>
<evidence type="ECO:0008006" key="4">
    <source>
        <dbReference type="Google" id="ProtNLM"/>
    </source>
</evidence>
<sequence length="1036" mass="110176">MHVTRFVDSFLASTRTEEGKVSSNACTQLVMTLNKATEASQELKAVEGLVDLSNQYPYLPLGKPAIVKIVSLVNRDRDPNATAASTQGPFVRPCLQLLVNVTKHPTGGDPKETKAWRDNLTAFASVPEHVFLLMELVGEKDPYVQLHTVQLLSNVLSGKKERAQQVILSKPMAVNSLVALLDTSGEMVRNEALLLMQHLIDRNPTIQKIVAFNGVFDKVLGIAEAEGYLMGGIIVVDSLKLLGTLLLNNSSNQNLFVEGKCVARLIPLLHGGGRRAGSATREVLSDRKLNILKATLTVLGNLLTPNHRVSAPKDLCRTLLAIAANPDGIPAPVKAEALELVARLIDGRPRNQAILVATGITIVPVITDMAAHMRAGGGVEAAEEKRPALGFLLNLALGKDETTLSAVPTAVRSAALYALRCLFRKNFGGQAMVCQALARASVTPGASGGQPLEQFARALVGALRMTAQERSEVHYDLRSRLTFTTQAAAAAAAAAPGAPPAQNKAPATTARCPANVYVSQSTILACMRSNPMAKNALFAVPPSTGFPSATPSLSVFQRIVSDLLEWVQQPRASAGSLTVPHRDPREVAHPTYVGTSPAVSQMLLLIEGLEGSRVAMAQLWGLRGDAVAQHGSSAFDGLVQLAGAGCASKEDRAAVLIQGLACVALVVCLQHAVELSRSDAESKEMPKEDAMALHAALVRTVSTAMLPVEKLKNNLARLAESKELREAKQRTHDRRPASSRLQGETPQGSQTMEADLLDIEFAKRFEALSQRVDSLLLSLLTSSWASEAKSSARAPSQQTGTGGGDGAALEATREELRTERKRTATLTGQLGRAIEAVKKLEAKLRAVAAQNAARGGAHAAGNGGGKPSSPAADGEATRRIQDLEARMREQQTASAKLRSELDDAKAAATKSVMLEEKFKALTSEHEDLLVLLASEEIDKRHLLSTLEALRDENAALRRSGAAVGEPNGKASNGHVQNGSFKTPPRHPDPSTAAGHGVNSLPRTPASSRVRHGSVIVADMEGGTPVRERRDPIDQLP</sequence>
<evidence type="ECO:0000256" key="2">
    <source>
        <dbReference type="SAM" id="MobiDB-lite"/>
    </source>
</evidence>
<dbReference type="InterPro" id="IPR011989">
    <property type="entry name" value="ARM-like"/>
</dbReference>
<protein>
    <recommendedName>
        <fullName evidence="4">Vesicle tethering protein Uso1/P115-like head domain-containing protein</fullName>
    </recommendedName>
</protein>
<organism evidence="3">
    <name type="scientific">Lotharella globosa</name>
    <dbReference type="NCBI Taxonomy" id="91324"/>
    <lineage>
        <taxon>Eukaryota</taxon>
        <taxon>Sar</taxon>
        <taxon>Rhizaria</taxon>
        <taxon>Cercozoa</taxon>
        <taxon>Chlorarachniophyceae</taxon>
        <taxon>Lotharella</taxon>
    </lineage>
</organism>
<evidence type="ECO:0000256" key="1">
    <source>
        <dbReference type="SAM" id="Coils"/>
    </source>
</evidence>
<feature type="region of interest" description="Disordered" evidence="2">
    <location>
        <begin position="724"/>
        <end position="750"/>
    </location>
</feature>
<feature type="compositionally biased region" description="Polar residues" evidence="2">
    <location>
        <begin position="969"/>
        <end position="980"/>
    </location>
</feature>
<feature type="region of interest" description="Disordered" evidence="2">
    <location>
        <begin position="855"/>
        <end position="876"/>
    </location>
</feature>
<feature type="coiled-coil region" evidence="1">
    <location>
        <begin position="880"/>
        <end position="907"/>
    </location>
</feature>
<dbReference type="InterPro" id="IPR016024">
    <property type="entry name" value="ARM-type_fold"/>
</dbReference>
<name>A0A7S4DT80_9EUKA</name>
<feature type="region of interest" description="Disordered" evidence="2">
    <location>
        <begin position="786"/>
        <end position="809"/>
    </location>
</feature>
<keyword evidence="1" id="KW-0175">Coiled coil</keyword>
<feature type="region of interest" description="Disordered" evidence="2">
    <location>
        <begin position="957"/>
        <end position="1036"/>
    </location>
</feature>
<accession>A0A7S4DT80</accession>
<gene>
    <name evidence="3" type="ORF">LGLO00237_LOCUS20889</name>
</gene>
<dbReference type="PANTHER" id="PTHR10013:SF0">
    <property type="entry name" value="GENERAL VESICULAR TRANSPORT FACTOR P115"/>
    <property type="match status" value="1"/>
</dbReference>
<evidence type="ECO:0000313" key="3">
    <source>
        <dbReference type="EMBL" id="CAE0669262.1"/>
    </source>
</evidence>
<proteinExistence type="predicted"/>
<dbReference type="SUPFAM" id="SSF48371">
    <property type="entry name" value="ARM repeat"/>
    <property type="match status" value="1"/>
</dbReference>
<dbReference type="Gene3D" id="1.25.10.10">
    <property type="entry name" value="Leucine-rich Repeat Variant"/>
    <property type="match status" value="1"/>
</dbReference>
<dbReference type="AlphaFoldDB" id="A0A7S4DT80"/>
<feature type="compositionally biased region" description="Polar residues" evidence="2">
    <location>
        <begin position="739"/>
        <end position="750"/>
    </location>
</feature>
<dbReference type="InterPro" id="IPR024095">
    <property type="entry name" value="Vesicle_P115"/>
</dbReference>
<dbReference type="EMBL" id="HBIV01029231">
    <property type="protein sequence ID" value="CAE0669262.1"/>
    <property type="molecule type" value="Transcribed_RNA"/>
</dbReference>
<feature type="compositionally biased region" description="Basic and acidic residues" evidence="2">
    <location>
        <begin position="1025"/>
        <end position="1036"/>
    </location>
</feature>
<feature type="compositionally biased region" description="Basic and acidic residues" evidence="2">
    <location>
        <begin position="724"/>
        <end position="736"/>
    </location>
</feature>